<dbReference type="Pfam" id="PF00528">
    <property type="entry name" value="BPD_transp_1"/>
    <property type="match status" value="1"/>
</dbReference>
<dbReference type="CDD" id="cd06261">
    <property type="entry name" value="TM_PBP2"/>
    <property type="match status" value="1"/>
</dbReference>
<keyword evidence="6 7" id="KW-0472">Membrane</keyword>
<evidence type="ECO:0000256" key="1">
    <source>
        <dbReference type="ARBA" id="ARBA00004651"/>
    </source>
</evidence>
<evidence type="ECO:0000259" key="8">
    <source>
        <dbReference type="PROSITE" id="PS50928"/>
    </source>
</evidence>
<feature type="transmembrane region" description="Helical" evidence="7">
    <location>
        <begin position="241"/>
        <end position="263"/>
    </location>
</feature>
<evidence type="ECO:0000256" key="4">
    <source>
        <dbReference type="ARBA" id="ARBA00022692"/>
    </source>
</evidence>
<dbReference type="GO" id="GO:0005886">
    <property type="term" value="C:plasma membrane"/>
    <property type="evidence" value="ECO:0007669"/>
    <property type="project" value="UniProtKB-SubCell"/>
</dbReference>
<reference evidence="9 10" key="1">
    <citation type="submission" date="2019-02" db="EMBL/GenBank/DDBJ databases">
        <title>Kribbella capetownensis sp. nov. and Kribbella speibonae sp. nov., isolated from soil.</title>
        <authorList>
            <person name="Curtis S.M."/>
            <person name="Norton I."/>
            <person name="Everest G.J."/>
            <person name="Meyers P.R."/>
        </authorList>
    </citation>
    <scope>NUCLEOTIDE SEQUENCE [LARGE SCALE GENOMIC DNA]</scope>
    <source>
        <strain evidence="9 10">NRRL B-24813</strain>
    </source>
</reference>
<dbReference type="SUPFAM" id="SSF161098">
    <property type="entry name" value="MetI-like"/>
    <property type="match status" value="1"/>
</dbReference>
<organism evidence="9 10">
    <name type="scientific">Kribbella pittospori</name>
    <dbReference type="NCBI Taxonomy" id="722689"/>
    <lineage>
        <taxon>Bacteria</taxon>
        <taxon>Bacillati</taxon>
        <taxon>Actinomycetota</taxon>
        <taxon>Actinomycetes</taxon>
        <taxon>Propionibacteriales</taxon>
        <taxon>Kribbellaceae</taxon>
        <taxon>Kribbella</taxon>
    </lineage>
</organism>
<gene>
    <name evidence="9" type="ORF">E0H73_43870</name>
</gene>
<dbReference type="EMBL" id="SJKB01000032">
    <property type="protein sequence ID" value="TCC46997.1"/>
    <property type="molecule type" value="Genomic_DNA"/>
</dbReference>
<feature type="transmembrane region" description="Helical" evidence="7">
    <location>
        <begin position="12"/>
        <end position="30"/>
    </location>
</feature>
<comment type="similarity">
    <text evidence="7">Belongs to the binding-protein-dependent transport system permease family.</text>
</comment>
<dbReference type="PANTHER" id="PTHR43744:SF12">
    <property type="entry name" value="ABC TRANSPORTER PERMEASE PROTEIN MG189-RELATED"/>
    <property type="match status" value="1"/>
</dbReference>
<sequence length="277" mass="29866">MTPSRTGIIIRVTVLSLLGALWLVPVYLLLANAGKTVQNYSGSTLWRPGSLGNLWDNLSQVATGTDIPRALANTAVYSVVAPAIAVILGATVGFAVIVLKLRHGFLWFFVIYCGSVFPLQMLVIPLFDSYSRLGLYDSLTGMVLIYSIVCLPFSAFVMRNFFAGIAESVFEAAVVDGARTVRIFTRIYLPMSSSALAVVFILQATWVWNDLLLGLILTQSDITRPVMPVLTGLQSTEGGGASYTVVLAAAILVSLPTALLFLVSQRYFAKGLALGQY</sequence>
<feature type="transmembrane region" description="Helical" evidence="7">
    <location>
        <begin position="139"/>
        <end position="158"/>
    </location>
</feature>
<dbReference type="PROSITE" id="PS50928">
    <property type="entry name" value="ABC_TM1"/>
    <property type="match status" value="1"/>
</dbReference>
<evidence type="ECO:0000256" key="5">
    <source>
        <dbReference type="ARBA" id="ARBA00022989"/>
    </source>
</evidence>
<evidence type="ECO:0000256" key="7">
    <source>
        <dbReference type="RuleBase" id="RU363032"/>
    </source>
</evidence>
<feature type="domain" description="ABC transmembrane type-1" evidence="8">
    <location>
        <begin position="71"/>
        <end position="264"/>
    </location>
</feature>
<feature type="transmembrane region" description="Helical" evidence="7">
    <location>
        <begin position="106"/>
        <end position="127"/>
    </location>
</feature>
<dbReference type="GO" id="GO:0055085">
    <property type="term" value="P:transmembrane transport"/>
    <property type="evidence" value="ECO:0007669"/>
    <property type="project" value="InterPro"/>
</dbReference>
<keyword evidence="4 7" id="KW-0812">Transmembrane</keyword>
<evidence type="ECO:0000313" key="9">
    <source>
        <dbReference type="EMBL" id="TCC46997.1"/>
    </source>
</evidence>
<evidence type="ECO:0000313" key="10">
    <source>
        <dbReference type="Proteomes" id="UP000291144"/>
    </source>
</evidence>
<keyword evidence="2 7" id="KW-0813">Transport</keyword>
<evidence type="ECO:0000256" key="3">
    <source>
        <dbReference type="ARBA" id="ARBA00022475"/>
    </source>
</evidence>
<name>A0A4R0JKY6_9ACTN</name>
<comment type="caution">
    <text evidence="9">The sequence shown here is derived from an EMBL/GenBank/DDBJ whole genome shotgun (WGS) entry which is preliminary data.</text>
</comment>
<dbReference type="PANTHER" id="PTHR43744">
    <property type="entry name" value="ABC TRANSPORTER PERMEASE PROTEIN MG189-RELATED-RELATED"/>
    <property type="match status" value="1"/>
</dbReference>
<comment type="subcellular location">
    <subcellularLocation>
        <location evidence="1 7">Cell membrane</location>
        <topology evidence="1 7">Multi-pass membrane protein</topology>
    </subcellularLocation>
</comment>
<dbReference type="InterPro" id="IPR035906">
    <property type="entry name" value="MetI-like_sf"/>
</dbReference>
<dbReference type="InterPro" id="IPR000515">
    <property type="entry name" value="MetI-like"/>
</dbReference>
<proteinExistence type="inferred from homology"/>
<keyword evidence="10" id="KW-1185">Reference proteome</keyword>
<dbReference type="OrthoDB" id="61122at2"/>
<dbReference type="RefSeq" id="WP_131366972.1">
    <property type="nucleotide sequence ID" value="NZ_SJKB01000032.1"/>
</dbReference>
<dbReference type="AlphaFoldDB" id="A0A4R0JKY6"/>
<feature type="transmembrane region" description="Helical" evidence="7">
    <location>
        <begin position="75"/>
        <end position="99"/>
    </location>
</feature>
<keyword evidence="3" id="KW-1003">Cell membrane</keyword>
<evidence type="ECO:0000256" key="2">
    <source>
        <dbReference type="ARBA" id="ARBA00022448"/>
    </source>
</evidence>
<dbReference type="Proteomes" id="UP000291144">
    <property type="component" value="Unassembled WGS sequence"/>
</dbReference>
<dbReference type="Gene3D" id="1.10.3720.10">
    <property type="entry name" value="MetI-like"/>
    <property type="match status" value="1"/>
</dbReference>
<evidence type="ECO:0000256" key="6">
    <source>
        <dbReference type="ARBA" id="ARBA00023136"/>
    </source>
</evidence>
<feature type="transmembrane region" description="Helical" evidence="7">
    <location>
        <begin position="187"/>
        <end position="208"/>
    </location>
</feature>
<keyword evidence="5 7" id="KW-1133">Transmembrane helix</keyword>
<protein>
    <submittedName>
        <fullName evidence="9">Carbohydrate ABC transporter permease</fullName>
    </submittedName>
</protein>
<accession>A0A4R0JKY6</accession>